<evidence type="ECO:0000313" key="3">
    <source>
        <dbReference type="EMBL" id="GFH24963.1"/>
    </source>
</evidence>
<reference evidence="3 4" key="1">
    <citation type="submission" date="2020-02" db="EMBL/GenBank/DDBJ databases">
        <title>Draft genome sequence of Haematococcus lacustris strain NIES-144.</title>
        <authorList>
            <person name="Morimoto D."/>
            <person name="Nakagawa S."/>
            <person name="Yoshida T."/>
            <person name="Sawayama S."/>
        </authorList>
    </citation>
    <scope>NUCLEOTIDE SEQUENCE [LARGE SCALE GENOMIC DNA]</scope>
    <source>
        <strain evidence="3 4">NIES-144</strain>
    </source>
</reference>
<dbReference type="SMART" id="SM00320">
    <property type="entry name" value="WD40"/>
    <property type="match status" value="3"/>
</dbReference>
<dbReference type="EMBL" id="BLLF01002679">
    <property type="protein sequence ID" value="GFH24963.1"/>
    <property type="molecule type" value="Genomic_DNA"/>
</dbReference>
<dbReference type="Gene3D" id="2.130.10.10">
    <property type="entry name" value="YVTN repeat-like/Quinoprotein amine dehydrogenase"/>
    <property type="match status" value="1"/>
</dbReference>
<feature type="compositionally biased region" description="Pro residues" evidence="2">
    <location>
        <begin position="38"/>
        <end position="60"/>
    </location>
</feature>
<evidence type="ECO:0000313" key="4">
    <source>
        <dbReference type="Proteomes" id="UP000485058"/>
    </source>
</evidence>
<feature type="region of interest" description="Disordered" evidence="2">
    <location>
        <begin position="166"/>
        <end position="190"/>
    </location>
</feature>
<dbReference type="InterPro" id="IPR001680">
    <property type="entry name" value="WD40_rpt"/>
</dbReference>
<dbReference type="Pfam" id="PF00400">
    <property type="entry name" value="WD40"/>
    <property type="match status" value="1"/>
</dbReference>
<dbReference type="PANTHER" id="PTHR44218:SF6">
    <property type="entry name" value="PROTEIN SUPPRESSOR OF PHYA-105 1"/>
    <property type="match status" value="1"/>
</dbReference>
<name>A0A699ZQJ4_HAELA</name>
<dbReference type="SUPFAM" id="SSF50978">
    <property type="entry name" value="WD40 repeat-like"/>
    <property type="match status" value="1"/>
</dbReference>
<proteinExistence type="predicted"/>
<feature type="region of interest" description="Disordered" evidence="2">
    <location>
        <begin position="1"/>
        <end position="74"/>
    </location>
</feature>
<dbReference type="InterPro" id="IPR036322">
    <property type="entry name" value="WD40_repeat_dom_sf"/>
</dbReference>
<feature type="non-terminal residue" evidence="3">
    <location>
        <position position="1"/>
    </location>
</feature>
<dbReference type="InterPro" id="IPR044630">
    <property type="entry name" value="SPA1/2/3/4"/>
</dbReference>
<dbReference type="PROSITE" id="PS50082">
    <property type="entry name" value="WD_REPEATS_2"/>
    <property type="match status" value="1"/>
</dbReference>
<dbReference type="InterPro" id="IPR015943">
    <property type="entry name" value="WD40/YVTN_repeat-like_dom_sf"/>
</dbReference>
<feature type="repeat" description="WD" evidence="1">
    <location>
        <begin position="318"/>
        <end position="360"/>
    </location>
</feature>
<dbReference type="PANTHER" id="PTHR44218">
    <property type="entry name" value="PROTEIN SPA1-RELATED 2"/>
    <property type="match status" value="1"/>
</dbReference>
<organism evidence="3 4">
    <name type="scientific">Haematococcus lacustris</name>
    <name type="common">Green alga</name>
    <name type="synonym">Haematococcus pluvialis</name>
    <dbReference type="NCBI Taxonomy" id="44745"/>
    <lineage>
        <taxon>Eukaryota</taxon>
        <taxon>Viridiplantae</taxon>
        <taxon>Chlorophyta</taxon>
        <taxon>core chlorophytes</taxon>
        <taxon>Chlorophyceae</taxon>
        <taxon>CS clade</taxon>
        <taxon>Chlamydomonadales</taxon>
        <taxon>Haematococcaceae</taxon>
        <taxon>Haematococcus</taxon>
    </lineage>
</organism>
<dbReference type="AlphaFoldDB" id="A0A699ZQJ4"/>
<evidence type="ECO:0000256" key="2">
    <source>
        <dbReference type="SAM" id="MobiDB-lite"/>
    </source>
</evidence>
<dbReference type="PROSITE" id="PS50294">
    <property type="entry name" value="WD_REPEATS_REGION"/>
    <property type="match status" value="1"/>
</dbReference>
<evidence type="ECO:0000256" key="1">
    <source>
        <dbReference type="PROSITE-ProRule" id="PRU00221"/>
    </source>
</evidence>
<feature type="compositionally biased region" description="Pro residues" evidence="2">
    <location>
        <begin position="9"/>
        <end position="21"/>
    </location>
</feature>
<dbReference type="GO" id="GO:0009640">
    <property type="term" value="P:photomorphogenesis"/>
    <property type="evidence" value="ECO:0007669"/>
    <property type="project" value="InterPro"/>
</dbReference>
<dbReference type="Proteomes" id="UP000485058">
    <property type="component" value="Unassembled WGS sequence"/>
</dbReference>
<comment type="caution">
    <text evidence="3">The sequence shown here is derived from an EMBL/GenBank/DDBJ whole genome shotgun (WGS) entry which is preliminary data.</text>
</comment>
<gene>
    <name evidence="3" type="ORF">HaLaN_22845</name>
</gene>
<accession>A0A699ZQJ4</accession>
<protein>
    <submittedName>
        <fullName evidence="3">WD_REPEATS_REGION domain-containing protein</fullName>
    </submittedName>
</protein>
<sequence>LRRCLAAVAPPPAPEPPPSSARPPLRQSSCTLLSPRASHPPHPQHLPHSPGAPPLSPPSARPGGTAPGKQGLAPVATAPDCSAAQGLGCSRAAAAAAVAGGSDAVGPVASEGCLVQSPSRDPGGSGACDPDATQDAAYAAAALSWEKVKPHFDDLLMVFTERRTATTTPTSDHAQQDAAAQRSAGQASASPPDLPAYIASFSHDVAHFVRHTRFELRASLRYGEVPSPGNMVCSAAFDRDDEFFAAAGVSKRIRIYEQAAVVASAPVGVAYPVLEIRSRSRLSSVCWSSYIQGHLASSDYEGVVSLWDVNTSTELQQYEEHAKRVWSVDFSRVDPTRLASCSDDGTVRVWGITQEQSMFTIDCKRAMEPNLLPPAGGWRLQLPGLPVRPAAAHAATAHYHWSHLPRVVCAPCQRHAATHQLHRQHHPLVGHPIRSRGPGLPRAGPA</sequence>
<keyword evidence="1" id="KW-0853">WD repeat</keyword>
<keyword evidence="4" id="KW-1185">Reference proteome</keyword>